<evidence type="ECO:0000313" key="6">
    <source>
        <dbReference type="Proteomes" id="UP000466794"/>
    </source>
</evidence>
<dbReference type="NCBIfam" id="TIGR01879">
    <property type="entry name" value="hydantase"/>
    <property type="match status" value="1"/>
</dbReference>
<evidence type="ECO:0000256" key="4">
    <source>
        <dbReference type="PIRSR" id="PIRSR001235-2"/>
    </source>
</evidence>
<dbReference type="PANTHER" id="PTHR32494:SF5">
    <property type="entry name" value="ALLANTOATE AMIDOHYDROLASE"/>
    <property type="match status" value="1"/>
</dbReference>
<keyword evidence="3" id="KW-0479">Metal-binding</keyword>
<evidence type="ECO:0000256" key="2">
    <source>
        <dbReference type="ARBA" id="ARBA00022801"/>
    </source>
</evidence>
<name>A0A7K1V488_9NOCA</name>
<dbReference type="InterPro" id="IPR002933">
    <property type="entry name" value="Peptidase_M20"/>
</dbReference>
<dbReference type="Gene3D" id="3.30.70.360">
    <property type="match status" value="1"/>
</dbReference>
<evidence type="ECO:0000256" key="3">
    <source>
        <dbReference type="PIRSR" id="PIRSR001235-1"/>
    </source>
</evidence>
<keyword evidence="3" id="KW-0862">Zinc</keyword>
<dbReference type="GO" id="GO:0016813">
    <property type="term" value="F:hydrolase activity, acting on carbon-nitrogen (but not peptide) bonds, in linear amidines"/>
    <property type="evidence" value="ECO:0007669"/>
    <property type="project" value="InterPro"/>
</dbReference>
<dbReference type="AlphaFoldDB" id="A0A7K1V488"/>
<gene>
    <name evidence="5" type="ORF">GPX89_30010</name>
</gene>
<dbReference type="PANTHER" id="PTHR32494">
    <property type="entry name" value="ALLANTOATE DEIMINASE-RELATED"/>
    <property type="match status" value="1"/>
</dbReference>
<keyword evidence="6" id="KW-1185">Reference proteome</keyword>
<sequence>MSGDGRAESANALLGEIAGVGADRARGGYSRHVFTTAEGELREWFGGAARARGLEVQVDRNANVWAWFGRPGPDAVVTGSHLDSVPGGGAYDGPLGVVSALAAFDLLRAQGFTPRRPLAIVVFAEEEGGRFGVPCLGSRLLTGTLAAERALGLRDGNGDTLADVARAAGHQPAHFGRDEETLGRIGTFVELHVEQGRGLVHLDAPIAVGSGIIPHGRWRFSFTGQGNHAGTTLMEDRRDPMIPAAEMVGAVRRSAAAVPEARATVGRLVPTPGGTNVIASRVDVWLDARLPEPGDVRELVAEITEDARAAAELEGCRVEVREESYEGAASFDAALRDRLRALLGDAPVLPTGAGHDAAVLARFVPTAMLYVRNPSGISHAPEEFADPADIDQGSADLARVLRSLAG</sequence>
<dbReference type="SUPFAM" id="SSF55031">
    <property type="entry name" value="Bacterial exopeptidase dimerisation domain"/>
    <property type="match status" value="1"/>
</dbReference>
<feature type="binding site" evidence="3">
    <location>
        <position position="127"/>
    </location>
    <ligand>
        <name>Zn(2+)</name>
        <dbReference type="ChEBI" id="CHEBI:29105"/>
        <label>2</label>
    </ligand>
</feature>
<proteinExistence type="inferred from homology"/>
<dbReference type="PIRSF" id="PIRSF001235">
    <property type="entry name" value="Amidase_carbamoylase"/>
    <property type="match status" value="1"/>
</dbReference>
<feature type="binding site" evidence="4">
    <location>
        <position position="289"/>
    </location>
    <ligand>
        <name>allantoate</name>
        <dbReference type="ChEBI" id="CHEBI:17536"/>
    </ligand>
</feature>
<dbReference type="Proteomes" id="UP000466794">
    <property type="component" value="Unassembled WGS sequence"/>
</dbReference>
<dbReference type="EMBL" id="WRPP01000006">
    <property type="protein sequence ID" value="MVU81463.1"/>
    <property type="molecule type" value="Genomic_DNA"/>
</dbReference>
<feature type="binding site" evidence="3">
    <location>
        <position position="92"/>
    </location>
    <ligand>
        <name>Zn(2+)</name>
        <dbReference type="ChEBI" id="CHEBI:29105"/>
        <label>1</label>
    </ligand>
</feature>
<feature type="binding site" evidence="3">
    <location>
        <position position="92"/>
    </location>
    <ligand>
        <name>Zn(2+)</name>
        <dbReference type="ChEBI" id="CHEBI:29105"/>
        <label>2</label>
    </ligand>
</feature>
<feature type="binding site" evidence="3">
    <location>
        <position position="192"/>
    </location>
    <ligand>
        <name>Zn(2+)</name>
        <dbReference type="ChEBI" id="CHEBI:29105"/>
        <label>1</label>
    </ligand>
</feature>
<keyword evidence="2 5" id="KW-0378">Hydrolase</keyword>
<feature type="binding site" evidence="4">
    <location>
        <position position="217"/>
    </location>
    <ligand>
        <name>allantoate</name>
        <dbReference type="ChEBI" id="CHEBI:17536"/>
    </ligand>
</feature>
<protein>
    <submittedName>
        <fullName evidence="5">Allantoate amidohydrolase</fullName>
    </submittedName>
</protein>
<reference evidence="5 6" key="1">
    <citation type="submission" date="2019-12" db="EMBL/GenBank/DDBJ databases">
        <title>Nocardia sp. nov. ET3-3 isolated from soil.</title>
        <authorList>
            <person name="Kanchanasin P."/>
            <person name="Tanasupawat S."/>
            <person name="Yuki M."/>
            <person name="Kudo T."/>
        </authorList>
    </citation>
    <scope>NUCLEOTIDE SEQUENCE [LARGE SCALE GENOMIC DNA]</scope>
    <source>
        <strain evidence="5 6">ET3-3</strain>
    </source>
</reference>
<dbReference type="Pfam" id="PF01546">
    <property type="entry name" value="Peptidase_M20"/>
    <property type="match status" value="1"/>
</dbReference>
<dbReference type="InterPro" id="IPR036264">
    <property type="entry name" value="Bact_exopeptidase_dim_dom"/>
</dbReference>
<evidence type="ECO:0000256" key="1">
    <source>
        <dbReference type="ARBA" id="ARBA00006153"/>
    </source>
</evidence>
<feature type="binding site" evidence="4">
    <location>
        <position position="276"/>
    </location>
    <ligand>
        <name>allantoate</name>
        <dbReference type="ChEBI" id="CHEBI:17536"/>
    </ligand>
</feature>
<dbReference type="RefSeq" id="WP_328602456.1">
    <property type="nucleotide sequence ID" value="NZ_WRPP01000006.1"/>
</dbReference>
<organism evidence="5 6">
    <name type="scientific">Nocardia terrae</name>
    <dbReference type="NCBI Taxonomy" id="2675851"/>
    <lineage>
        <taxon>Bacteria</taxon>
        <taxon>Bacillati</taxon>
        <taxon>Actinomycetota</taxon>
        <taxon>Actinomycetes</taxon>
        <taxon>Mycobacteriales</taxon>
        <taxon>Nocardiaceae</taxon>
        <taxon>Nocardia</taxon>
    </lineage>
</organism>
<dbReference type="SUPFAM" id="SSF53187">
    <property type="entry name" value="Zn-dependent exopeptidases"/>
    <property type="match status" value="1"/>
</dbReference>
<dbReference type="NCBIfam" id="NF006770">
    <property type="entry name" value="PRK09290.1-4"/>
    <property type="match status" value="1"/>
</dbReference>
<dbReference type="Gene3D" id="3.40.630.10">
    <property type="entry name" value="Zn peptidases"/>
    <property type="match status" value="1"/>
</dbReference>
<evidence type="ECO:0000313" key="5">
    <source>
        <dbReference type="EMBL" id="MVU81463.1"/>
    </source>
</evidence>
<feature type="binding site" evidence="3">
    <location>
        <position position="81"/>
    </location>
    <ligand>
        <name>Zn(2+)</name>
        <dbReference type="ChEBI" id="CHEBI:29105"/>
        <label>1</label>
    </ligand>
</feature>
<comment type="cofactor">
    <cofactor evidence="3">
        <name>Zn(2+)</name>
        <dbReference type="ChEBI" id="CHEBI:29105"/>
    </cofactor>
    <text evidence="3">Binds 2 Zn(2+) ions per subunit.</text>
</comment>
<comment type="caution">
    <text evidence="5">The sequence shown here is derived from an EMBL/GenBank/DDBJ whole genome shotgun (WGS) entry which is preliminary data.</text>
</comment>
<comment type="similarity">
    <text evidence="1">Belongs to the peptidase M20 family.</text>
</comment>
<dbReference type="GO" id="GO:0046872">
    <property type="term" value="F:metal ion binding"/>
    <property type="evidence" value="ECO:0007669"/>
    <property type="project" value="UniProtKB-KW"/>
</dbReference>
<feature type="binding site" evidence="3">
    <location>
        <position position="379"/>
    </location>
    <ligand>
        <name>Zn(2+)</name>
        <dbReference type="ChEBI" id="CHEBI:29105"/>
        <label>2</label>
    </ligand>
</feature>
<dbReference type="InterPro" id="IPR010158">
    <property type="entry name" value="Amidase_Cbmase"/>
</dbReference>
<accession>A0A7K1V488</accession>